<proteinExistence type="predicted"/>
<dbReference type="AlphaFoldDB" id="A0A1D2QP50"/>
<dbReference type="InterPro" id="IPR027417">
    <property type="entry name" value="P-loop_NTPase"/>
</dbReference>
<dbReference type="STRING" id="62101.AB835_09415"/>
<accession>A0A1D2QP50</accession>
<reference evidence="1 2" key="1">
    <citation type="journal article" date="2016" name="Appl. Environ. Microbiol.">
        <title>Lack of Overt Genome Reduction in the Bryostatin-Producing Bryozoan Symbiont "Candidatus Endobugula sertula".</title>
        <authorList>
            <person name="Miller I.J."/>
            <person name="Vanee N."/>
            <person name="Fong S.S."/>
            <person name="Lim-Fong G.E."/>
            <person name="Kwan J.C."/>
        </authorList>
    </citation>
    <scope>NUCLEOTIDE SEQUENCE [LARGE SCALE GENOMIC DNA]</scope>
    <source>
        <strain evidence="1">AB1-4</strain>
    </source>
</reference>
<dbReference type="Proteomes" id="UP000242502">
    <property type="component" value="Unassembled WGS sequence"/>
</dbReference>
<gene>
    <name evidence="1" type="ORF">AB835_09415</name>
</gene>
<sequence length="335" mass="37771">MYVLEHGLLINLKNTIPIALLQAEAKNGVVTVDVLKPYLLHELKIEPEKIAVVTGNQRELDDIDLFVQSCPIEYIITIEALKEGWDCPFAYVFCSVKQVSSSTAAEQLLGRVLRMPYARRFVIEDLNRAYAHLATTSFAKAATELKDKLIAMGFEELDIAEYVRQYEPDDNQNDFFDGGGNAQPVRSKELEVVLEVATMPDFNKLDKSERSQLTATTTDNDTVIVKVRGEVSDNLKKVIIKSAGKPAKKKSIQQDLRIHNARIEILRSPAERGEIFGSLPQLCALVQGELELIEPEILLDVNEWDLLDHLAKLPKFTVRESSSLWDIRLLRGIRL</sequence>
<name>A0A1D2QP50_9GAMM</name>
<evidence type="ECO:0000313" key="1">
    <source>
        <dbReference type="EMBL" id="ODS23361.1"/>
    </source>
</evidence>
<evidence type="ECO:0000313" key="2">
    <source>
        <dbReference type="Proteomes" id="UP000242502"/>
    </source>
</evidence>
<comment type="caution">
    <text evidence="1">The sequence shown here is derived from an EMBL/GenBank/DDBJ whole genome shotgun (WGS) entry which is preliminary data.</text>
</comment>
<dbReference type="EMBL" id="MDLC01000031">
    <property type="protein sequence ID" value="ODS23361.1"/>
    <property type="molecule type" value="Genomic_DNA"/>
</dbReference>
<organism evidence="1 2">
    <name type="scientific">Candidatus Endobugula sertula</name>
    <name type="common">Bugula neritina bacterial symbiont</name>
    <dbReference type="NCBI Taxonomy" id="62101"/>
    <lineage>
        <taxon>Bacteria</taxon>
        <taxon>Pseudomonadati</taxon>
        <taxon>Pseudomonadota</taxon>
        <taxon>Gammaproteobacteria</taxon>
        <taxon>Cellvibrionales</taxon>
        <taxon>Cellvibrionaceae</taxon>
        <taxon>Candidatus Endobugula</taxon>
    </lineage>
</organism>
<protein>
    <submittedName>
        <fullName evidence="1">Uncharacterized protein</fullName>
    </submittedName>
</protein>
<dbReference type="Gene3D" id="3.40.50.300">
    <property type="entry name" value="P-loop containing nucleotide triphosphate hydrolases"/>
    <property type="match status" value="1"/>
</dbReference>